<evidence type="ECO:0000313" key="11">
    <source>
        <dbReference type="EMBL" id="PAV22156.1"/>
    </source>
</evidence>
<dbReference type="PANTHER" id="PTHR24349">
    <property type="entry name" value="SERINE/THREONINE-PROTEIN KINASE"/>
    <property type="match status" value="1"/>
</dbReference>
<keyword evidence="2 8" id="KW-0723">Serine/threonine-protein kinase</keyword>
<dbReference type="InterPro" id="IPR008984">
    <property type="entry name" value="SMAD_FHA_dom_sf"/>
</dbReference>
<evidence type="ECO:0000256" key="4">
    <source>
        <dbReference type="ARBA" id="ARBA00022741"/>
    </source>
</evidence>
<dbReference type="InterPro" id="IPR008271">
    <property type="entry name" value="Ser/Thr_kinase_AS"/>
</dbReference>
<keyword evidence="6 7" id="KW-0067">ATP-binding</keyword>
<evidence type="ECO:0000259" key="10">
    <source>
        <dbReference type="PROSITE" id="PS50011"/>
    </source>
</evidence>
<dbReference type="SMART" id="SM00240">
    <property type="entry name" value="FHA"/>
    <property type="match status" value="1"/>
</dbReference>
<dbReference type="InParanoid" id="A0A286URD2"/>
<evidence type="ECO:0000256" key="5">
    <source>
        <dbReference type="ARBA" id="ARBA00022777"/>
    </source>
</evidence>
<dbReference type="InterPro" id="IPR000719">
    <property type="entry name" value="Prot_kinase_dom"/>
</dbReference>
<protein>
    <submittedName>
        <fullName evidence="11">Kinase</fullName>
    </submittedName>
</protein>
<feature type="binding site" evidence="7">
    <location>
        <position position="223"/>
    </location>
    <ligand>
        <name>ATP</name>
        <dbReference type="ChEBI" id="CHEBI:30616"/>
    </ligand>
</feature>
<dbReference type="Proteomes" id="UP000217199">
    <property type="component" value="Unassembled WGS sequence"/>
</dbReference>
<dbReference type="InterPro" id="IPR011009">
    <property type="entry name" value="Kinase-like_dom_sf"/>
</dbReference>
<organism evidence="11 12">
    <name type="scientific">Pyrrhoderma noxium</name>
    <dbReference type="NCBI Taxonomy" id="2282107"/>
    <lineage>
        <taxon>Eukaryota</taxon>
        <taxon>Fungi</taxon>
        <taxon>Dikarya</taxon>
        <taxon>Basidiomycota</taxon>
        <taxon>Agaricomycotina</taxon>
        <taxon>Agaricomycetes</taxon>
        <taxon>Hymenochaetales</taxon>
        <taxon>Hymenochaetaceae</taxon>
        <taxon>Pyrrhoderma</taxon>
    </lineage>
</organism>
<dbReference type="GO" id="GO:0005524">
    <property type="term" value="F:ATP binding"/>
    <property type="evidence" value="ECO:0007669"/>
    <property type="project" value="UniProtKB-UniRule"/>
</dbReference>
<dbReference type="AlphaFoldDB" id="A0A286URD2"/>
<sequence>MPSVAETINSSRRQLLEPPKCAKPLKTANFDVVNISKSTNQVEEPVATVKECAKLITLNKCGKREVIVLGLGRPVTIGRNPRECTYVIHDRIVSNIHCKFDVVLSSTGGALVSCQDMSTNGIFINGHRLHKSAAIIMDGDEIEVPGHTSTLFSCVHSLKGSCERVSIFEPTPPQGCYKTVKIGCYDVMSHCLGSGSFASVHLSFDSLSFKQVACKTIVARPRKGDLQKVMSEVNILRGLRHPNINGILDVVVNENAGWVHIFLELCTGGDLFSYISRHKLGEAEAKFISYQLFKGVEYLHNRSVSHRDLKPENILIHSPGPFPRIQIADFGLARARAYQETLNVCGTVSYLPPEGILALDNKELGYVGMPADCWSAGVIIYIMLTGTHPFDYCEANSNYSQNSWNDSSQVSIASEEIIKTRIIRGSVDYFDIWNSIPEAKILVEGLLVREPSKRLTVQAALEARWIVINSKELLHDYNERIKNF</sequence>
<comment type="caution">
    <text evidence="11">The sequence shown here is derived from an EMBL/GenBank/DDBJ whole genome shotgun (WGS) entry which is preliminary data.</text>
</comment>
<dbReference type="FunFam" id="1.10.510.10:FF:000571">
    <property type="entry name" value="Maternal embryonic leucine zipper kinase"/>
    <property type="match status" value="1"/>
</dbReference>
<keyword evidence="4 7" id="KW-0547">Nucleotide-binding</keyword>
<dbReference type="PROSITE" id="PS00107">
    <property type="entry name" value="PROTEIN_KINASE_ATP"/>
    <property type="match status" value="1"/>
</dbReference>
<dbReference type="InterPro" id="IPR000253">
    <property type="entry name" value="FHA_dom"/>
</dbReference>
<dbReference type="SUPFAM" id="SSF49879">
    <property type="entry name" value="SMAD/FHA domain"/>
    <property type="match status" value="1"/>
</dbReference>
<evidence type="ECO:0000313" key="12">
    <source>
        <dbReference type="Proteomes" id="UP000217199"/>
    </source>
</evidence>
<dbReference type="PROSITE" id="PS50011">
    <property type="entry name" value="PROTEIN_KINASE_DOM"/>
    <property type="match status" value="1"/>
</dbReference>
<evidence type="ECO:0000256" key="1">
    <source>
        <dbReference type="ARBA" id="ARBA00005575"/>
    </source>
</evidence>
<accession>A0A286URD2</accession>
<dbReference type="Pfam" id="PF00498">
    <property type="entry name" value="FHA"/>
    <property type="match status" value="1"/>
</dbReference>
<dbReference type="PROSITE" id="PS50006">
    <property type="entry name" value="FHA_DOMAIN"/>
    <property type="match status" value="1"/>
</dbReference>
<comment type="similarity">
    <text evidence="1">Belongs to the protein kinase superfamily. CAMK Ser/Thr protein kinase family. CHEK2 subfamily.</text>
</comment>
<dbReference type="GO" id="GO:0004674">
    <property type="term" value="F:protein serine/threonine kinase activity"/>
    <property type="evidence" value="ECO:0007669"/>
    <property type="project" value="UniProtKB-KW"/>
</dbReference>
<keyword evidence="12" id="KW-1185">Reference proteome</keyword>
<feature type="domain" description="Protein kinase" evidence="10">
    <location>
        <begin position="186"/>
        <end position="466"/>
    </location>
</feature>
<name>A0A286URD2_9AGAM</name>
<dbReference type="SUPFAM" id="SSF56112">
    <property type="entry name" value="Protein kinase-like (PK-like)"/>
    <property type="match status" value="1"/>
</dbReference>
<evidence type="ECO:0000256" key="7">
    <source>
        <dbReference type="PROSITE-ProRule" id="PRU10141"/>
    </source>
</evidence>
<evidence type="ECO:0000256" key="3">
    <source>
        <dbReference type="ARBA" id="ARBA00022679"/>
    </source>
</evidence>
<evidence type="ECO:0000256" key="2">
    <source>
        <dbReference type="ARBA" id="ARBA00022527"/>
    </source>
</evidence>
<evidence type="ECO:0000259" key="9">
    <source>
        <dbReference type="PROSITE" id="PS50006"/>
    </source>
</evidence>
<dbReference type="EMBL" id="NBII01000002">
    <property type="protein sequence ID" value="PAV22156.1"/>
    <property type="molecule type" value="Genomic_DNA"/>
</dbReference>
<dbReference type="SMART" id="SM00220">
    <property type="entry name" value="S_TKc"/>
    <property type="match status" value="1"/>
</dbReference>
<dbReference type="Pfam" id="PF00069">
    <property type="entry name" value="Pkinase"/>
    <property type="match status" value="1"/>
</dbReference>
<dbReference type="Gene3D" id="1.10.510.10">
    <property type="entry name" value="Transferase(Phosphotransferase) domain 1"/>
    <property type="match status" value="1"/>
</dbReference>
<keyword evidence="3" id="KW-0808">Transferase</keyword>
<reference evidence="11 12" key="1">
    <citation type="journal article" date="2017" name="Mol. Ecol.">
        <title>Comparative and population genomic landscape of Phellinus noxius: A hypervariable fungus causing root rot in trees.</title>
        <authorList>
            <person name="Chung C.L."/>
            <person name="Lee T.J."/>
            <person name="Akiba M."/>
            <person name="Lee H.H."/>
            <person name="Kuo T.H."/>
            <person name="Liu D."/>
            <person name="Ke H.M."/>
            <person name="Yokoi T."/>
            <person name="Roa M.B."/>
            <person name="Lu M.J."/>
            <person name="Chang Y.Y."/>
            <person name="Ann P.J."/>
            <person name="Tsai J.N."/>
            <person name="Chen C.Y."/>
            <person name="Tzean S.S."/>
            <person name="Ota Y."/>
            <person name="Hattori T."/>
            <person name="Sahashi N."/>
            <person name="Liou R.F."/>
            <person name="Kikuchi T."/>
            <person name="Tsai I.J."/>
        </authorList>
    </citation>
    <scope>NUCLEOTIDE SEQUENCE [LARGE SCALE GENOMIC DNA]</scope>
    <source>
        <strain evidence="11 12">FFPRI411160</strain>
    </source>
</reference>
<evidence type="ECO:0000256" key="6">
    <source>
        <dbReference type="ARBA" id="ARBA00022840"/>
    </source>
</evidence>
<proteinExistence type="inferred from homology"/>
<keyword evidence="5 11" id="KW-0418">Kinase</keyword>
<feature type="domain" description="FHA" evidence="9">
    <location>
        <begin position="75"/>
        <end position="129"/>
    </location>
</feature>
<dbReference type="InterPro" id="IPR050205">
    <property type="entry name" value="CDPK_Ser/Thr_kinases"/>
</dbReference>
<dbReference type="Gene3D" id="2.60.200.20">
    <property type="match status" value="1"/>
</dbReference>
<dbReference type="InterPro" id="IPR017441">
    <property type="entry name" value="Protein_kinase_ATP_BS"/>
</dbReference>
<dbReference type="OrthoDB" id="40902at2759"/>
<dbReference type="PROSITE" id="PS00108">
    <property type="entry name" value="PROTEIN_KINASE_ST"/>
    <property type="match status" value="1"/>
</dbReference>
<evidence type="ECO:0000256" key="8">
    <source>
        <dbReference type="RuleBase" id="RU000304"/>
    </source>
</evidence>
<dbReference type="STRING" id="2282107.A0A286URD2"/>
<gene>
    <name evidence="11" type="ORF">PNOK_0211300</name>
</gene>